<keyword evidence="4" id="KW-1185">Reference proteome</keyword>
<feature type="region of interest" description="Disordered" evidence="1">
    <location>
        <begin position="300"/>
        <end position="339"/>
    </location>
</feature>
<dbReference type="PANTHER" id="PTHR44873:SF1">
    <property type="entry name" value="DNAJ HOMOLOG SUBFAMILY C MEMBER 30, MITOCHONDRIAL"/>
    <property type="match status" value="1"/>
</dbReference>
<dbReference type="PRINTS" id="PR00625">
    <property type="entry name" value="JDOMAIN"/>
</dbReference>
<accession>A0A665UB08</accession>
<dbReference type="AlphaFoldDB" id="A0A665UB08"/>
<dbReference type="InterPro" id="IPR036869">
    <property type="entry name" value="J_dom_sf"/>
</dbReference>
<dbReference type="InterPro" id="IPR001623">
    <property type="entry name" value="DnaJ_domain"/>
</dbReference>
<proteinExistence type="predicted"/>
<evidence type="ECO:0000259" key="2">
    <source>
        <dbReference type="PROSITE" id="PS50076"/>
    </source>
</evidence>
<dbReference type="InParanoid" id="A0A665UB08"/>
<reference evidence="3" key="1">
    <citation type="submission" date="2021-04" db="EMBL/GenBank/DDBJ databases">
        <authorList>
            <consortium name="Wellcome Sanger Institute Data Sharing"/>
        </authorList>
    </citation>
    <scope>NUCLEOTIDE SEQUENCE [LARGE SCALE GENOMIC DNA]</scope>
</reference>
<evidence type="ECO:0000313" key="4">
    <source>
        <dbReference type="Proteomes" id="UP000472264"/>
    </source>
</evidence>
<dbReference type="SMART" id="SM00271">
    <property type="entry name" value="DnaJ"/>
    <property type="match status" value="1"/>
</dbReference>
<sequence length="408" mass="46117">MIFMSLKLMQALFSSELLQRMPHVFSGPCTGPILGKMAEVGQKLASGACRLSALRSGHSRPGCSCRESRVGQEAGRGQHGDQPLSESVYRRRKSKHQQVNGTLLYAPTLEPDSFCLVGLVETRGNFPACETALHFAASLLPAVKDRLLLYRMTCWTRGAISNHPDTFRSPQQLRALCTVMFMSADQGSEGPLCGQRLRRLKLQPDPSTAAKNYCWRSGSSSKEAPLLYRSRTAYYDILKISPGATQSQIKTAYYKQSFIYHPDKNPGSKEASQRFSEISEAYTILGNISLRRKYDRGILSQSDIQSAGRPSSKDTTSRSPGSPQKHHQQRPRQYSKVGGRPMFDFDAFYRAHYGEQLQREREMKARKEQMQQRQREHLKRWWHGKMMEMTVGMLMAMAGLMLLSVHKP</sequence>
<dbReference type="Pfam" id="PF00226">
    <property type="entry name" value="DnaJ"/>
    <property type="match status" value="1"/>
</dbReference>
<dbReference type="CDD" id="cd06257">
    <property type="entry name" value="DnaJ"/>
    <property type="match status" value="1"/>
</dbReference>
<dbReference type="PANTHER" id="PTHR44873">
    <property type="entry name" value="DNAJ HOMOLOG SUBFAMILY C MEMBER 30, MITOCHONDRIAL"/>
    <property type="match status" value="1"/>
</dbReference>
<dbReference type="Gene3D" id="1.10.287.110">
    <property type="entry name" value="DnaJ domain"/>
    <property type="match status" value="1"/>
</dbReference>
<reference evidence="3" key="3">
    <citation type="submission" date="2025-09" db="UniProtKB">
        <authorList>
            <consortium name="Ensembl"/>
        </authorList>
    </citation>
    <scope>IDENTIFICATION</scope>
</reference>
<dbReference type="PROSITE" id="PS50076">
    <property type="entry name" value="DNAJ_2"/>
    <property type="match status" value="1"/>
</dbReference>
<organism evidence="3 4">
    <name type="scientific">Echeneis naucrates</name>
    <name type="common">Live sharksucker</name>
    <dbReference type="NCBI Taxonomy" id="173247"/>
    <lineage>
        <taxon>Eukaryota</taxon>
        <taxon>Metazoa</taxon>
        <taxon>Chordata</taxon>
        <taxon>Craniata</taxon>
        <taxon>Vertebrata</taxon>
        <taxon>Euteleostomi</taxon>
        <taxon>Actinopterygii</taxon>
        <taxon>Neopterygii</taxon>
        <taxon>Teleostei</taxon>
        <taxon>Neoteleostei</taxon>
        <taxon>Acanthomorphata</taxon>
        <taxon>Carangaria</taxon>
        <taxon>Carangiformes</taxon>
        <taxon>Echeneidae</taxon>
        <taxon>Echeneis</taxon>
    </lineage>
</organism>
<dbReference type="Proteomes" id="UP000472264">
    <property type="component" value="Chromosome 13"/>
</dbReference>
<dbReference type="OMA" id="TFRSPQQ"/>
<dbReference type="InterPro" id="IPR053025">
    <property type="entry name" value="Mito_ATP_Synthase-Asso"/>
</dbReference>
<reference evidence="3" key="2">
    <citation type="submission" date="2025-08" db="UniProtKB">
        <authorList>
            <consortium name="Ensembl"/>
        </authorList>
    </citation>
    <scope>IDENTIFICATION</scope>
</reference>
<protein>
    <recommendedName>
        <fullName evidence="2">J domain-containing protein</fullName>
    </recommendedName>
</protein>
<feature type="region of interest" description="Disordered" evidence="1">
    <location>
        <begin position="65"/>
        <end position="92"/>
    </location>
</feature>
<feature type="compositionally biased region" description="Polar residues" evidence="1">
    <location>
        <begin position="300"/>
        <end position="310"/>
    </location>
</feature>
<name>A0A665UB08_ECHNA</name>
<dbReference type="SUPFAM" id="SSF46565">
    <property type="entry name" value="Chaperone J-domain"/>
    <property type="match status" value="1"/>
</dbReference>
<dbReference type="Ensembl" id="ENSENLT00000016893.1">
    <property type="protein sequence ID" value="ENSENLP00000016284.1"/>
    <property type="gene ID" value="ENSENLG00000007514.1"/>
</dbReference>
<evidence type="ECO:0000313" key="3">
    <source>
        <dbReference type="Ensembl" id="ENSENLP00000016284.1"/>
    </source>
</evidence>
<feature type="domain" description="J" evidence="2">
    <location>
        <begin position="233"/>
        <end position="298"/>
    </location>
</feature>
<evidence type="ECO:0000256" key="1">
    <source>
        <dbReference type="SAM" id="MobiDB-lite"/>
    </source>
</evidence>